<dbReference type="HOGENOM" id="CLU_864024_0_0_1"/>
<sequence>MQTESRLEHNSDDKASEAFELRSNNRYVVPLGVLMVLCTIYLMIAGLQTNYDYYFKPGVAALNPSSNPPNVDATNYVHTQPQPLCRQVDIFTENALKGQANLLKQQSKQSSNNLAIRRKQQRISKSKTTKKDITKKSNTAEPIIYLFALVFIYLLLKAASDINQHYKSQKKGDKRLRRCSLQSYAQKEQRSSHLDRRASKDALLQSRHYIFTEARSVSLDRFKRRDDLAIESKDLLKIMRKQSTIAEPARIYHPAKLSEPIRGRRLSVPLSINYQTVHVAPPAPAPVAPLELARRGSVISVGDMMTPLALIAPSTGLQTMPMTDLKRRVRMINRH</sequence>
<keyword evidence="2" id="KW-1133">Transmembrane helix</keyword>
<dbReference type="FunCoup" id="B4JVF0">
    <property type="interactions" value="5"/>
</dbReference>
<dbReference type="eggNOG" id="ENOG502T7WQ">
    <property type="taxonomic scope" value="Eukaryota"/>
</dbReference>
<feature type="transmembrane region" description="Helical" evidence="2">
    <location>
        <begin position="143"/>
        <end position="160"/>
    </location>
</feature>
<evidence type="ECO:0000313" key="4">
    <source>
        <dbReference type="Proteomes" id="UP000001070"/>
    </source>
</evidence>
<dbReference type="PhylomeDB" id="B4JVF0"/>
<proteinExistence type="predicted"/>
<feature type="compositionally biased region" description="Basic residues" evidence="1">
    <location>
        <begin position="116"/>
        <end position="128"/>
    </location>
</feature>
<dbReference type="OrthoDB" id="8009808at2759"/>
<dbReference type="AlphaFoldDB" id="B4JVF0"/>
<evidence type="ECO:0000256" key="2">
    <source>
        <dbReference type="SAM" id="Phobius"/>
    </source>
</evidence>
<keyword evidence="2" id="KW-0812">Transmembrane</keyword>
<dbReference type="Proteomes" id="UP000001070">
    <property type="component" value="Unassembled WGS sequence"/>
</dbReference>
<evidence type="ECO:0000256" key="1">
    <source>
        <dbReference type="SAM" id="MobiDB-lite"/>
    </source>
</evidence>
<protein>
    <submittedName>
        <fullName evidence="3">GH22685</fullName>
    </submittedName>
</protein>
<reference evidence="3 4" key="1">
    <citation type="journal article" date="2007" name="Nature">
        <title>Evolution of genes and genomes on the Drosophila phylogeny.</title>
        <authorList>
            <consortium name="Drosophila 12 Genomes Consortium"/>
            <person name="Clark A.G."/>
            <person name="Eisen M.B."/>
            <person name="Smith D.R."/>
            <person name="Bergman C.M."/>
            <person name="Oliver B."/>
            <person name="Markow T.A."/>
            <person name="Kaufman T.C."/>
            <person name="Kellis M."/>
            <person name="Gelbart W."/>
            <person name="Iyer V.N."/>
            <person name="Pollard D.A."/>
            <person name="Sackton T.B."/>
            <person name="Larracuente A.M."/>
            <person name="Singh N.D."/>
            <person name="Abad J.P."/>
            <person name="Abt D.N."/>
            <person name="Adryan B."/>
            <person name="Aguade M."/>
            <person name="Akashi H."/>
            <person name="Anderson W.W."/>
            <person name="Aquadro C.F."/>
            <person name="Ardell D.H."/>
            <person name="Arguello R."/>
            <person name="Artieri C.G."/>
            <person name="Barbash D.A."/>
            <person name="Barker D."/>
            <person name="Barsanti P."/>
            <person name="Batterham P."/>
            <person name="Batzoglou S."/>
            <person name="Begun D."/>
            <person name="Bhutkar A."/>
            <person name="Blanco E."/>
            <person name="Bosak S.A."/>
            <person name="Bradley R.K."/>
            <person name="Brand A.D."/>
            <person name="Brent M.R."/>
            <person name="Brooks A.N."/>
            <person name="Brown R.H."/>
            <person name="Butlin R.K."/>
            <person name="Caggese C."/>
            <person name="Calvi B.R."/>
            <person name="Bernardo de Carvalho A."/>
            <person name="Caspi A."/>
            <person name="Castrezana S."/>
            <person name="Celniker S.E."/>
            <person name="Chang J.L."/>
            <person name="Chapple C."/>
            <person name="Chatterji S."/>
            <person name="Chinwalla A."/>
            <person name="Civetta A."/>
            <person name="Clifton S.W."/>
            <person name="Comeron J.M."/>
            <person name="Costello J.C."/>
            <person name="Coyne J.A."/>
            <person name="Daub J."/>
            <person name="David R.G."/>
            <person name="Delcher A.L."/>
            <person name="Delehaunty K."/>
            <person name="Do C.B."/>
            <person name="Ebling H."/>
            <person name="Edwards K."/>
            <person name="Eickbush T."/>
            <person name="Evans J.D."/>
            <person name="Filipski A."/>
            <person name="Findeiss S."/>
            <person name="Freyhult E."/>
            <person name="Fulton L."/>
            <person name="Fulton R."/>
            <person name="Garcia A.C."/>
            <person name="Gardiner A."/>
            <person name="Garfield D.A."/>
            <person name="Garvin B.E."/>
            <person name="Gibson G."/>
            <person name="Gilbert D."/>
            <person name="Gnerre S."/>
            <person name="Godfrey J."/>
            <person name="Good R."/>
            <person name="Gotea V."/>
            <person name="Gravely B."/>
            <person name="Greenberg A.J."/>
            <person name="Griffiths-Jones S."/>
            <person name="Gross S."/>
            <person name="Guigo R."/>
            <person name="Gustafson E.A."/>
            <person name="Haerty W."/>
            <person name="Hahn M.W."/>
            <person name="Halligan D.L."/>
            <person name="Halpern A.L."/>
            <person name="Halter G.M."/>
            <person name="Han M.V."/>
            <person name="Heger A."/>
            <person name="Hillier L."/>
            <person name="Hinrichs A.S."/>
            <person name="Holmes I."/>
            <person name="Hoskins R.A."/>
            <person name="Hubisz M.J."/>
            <person name="Hultmark D."/>
            <person name="Huntley M.A."/>
            <person name="Jaffe D.B."/>
            <person name="Jagadeeshan S."/>
            <person name="Jeck W.R."/>
            <person name="Johnson J."/>
            <person name="Jones C.D."/>
            <person name="Jordan W.C."/>
            <person name="Karpen G.H."/>
            <person name="Kataoka E."/>
            <person name="Keightley P.D."/>
            <person name="Kheradpour P."/>
            <person name="Kirkness E.F."/>
            <person name="Koerich L.B."/>
            <person name="Kristiansen K."/>
            <person name="Kudrna D."/>
            <person name="Kulathinal R.J."/>
            <person name="Kumar S."/>
            <person name="Kwok R."/>
            <person name="Lander E."/>
            <person name="Langley C.H."/>
            <person name="Lapoint R."/>
            <person name="Lazzaro B.P."/>
            <person name="Lee S.J."/>
            <person name="Levesque L."/>
            <person name="Li R."/>
            <person name="Lin C.F."/>
            <person name="Lin M.F."/>
            <person name="Lindblad-Toh K."/>
            <person name="Llopart A."/>
            <person name="Long M."/>
            <person name="Low L."/>
            <person name="Lozovsky E."/>
            <person name="Lu J."/>
            <person name="Luo M."/>
            <person name="Machado C.A."/>
            <person name="Makalowski W."/>
            <person name="Marzo M."/>
            <person name="Matsuda M."/>
            <person name="Matzkin L."/>
            <person name="McAllister B."/>
            <person name="McBride C.S."/>
            <person name="McKernan B."/>
            <person name="McKernan K."/>
            <person name="Mendez-Lago M."/>
            <person name="Minx P."/>
            <person name="Mollenhauer M.U."/>
            <person name="Montooth K."/>
            <person name="Mount S.M."/>
            <person name="Mu X."/>
            <person name="Myers E."/>
            <person name="Negre B."/>
            <person name="Newfeld S."/>
            <person name="Nielsen R."/>
            <person name="Noor M.A."/>
            <person name="O'Grady P."/>
            <person name="Pachter L."/>
            <person name="Papaceit M."/>
            <person name="Parisi M.J."/>
            <person name="Parisi M."/>
            <person name="Parts L."/>
            <person name="Pedersen J.S."/>
            <person name="Pesole G."/>
            <person name="Phillippy A.M."/>
            <person name="Ponting C.P."/>
            <person name="Pop M."/>
            <person name="Porcelli D."/>
            <person name="Powell J.R."/>
            <person name="Prohaska S."/>
            <person name="Pruitt K."/>
            <person name="Puig M."/>
            <person name="Quesneville H."/>
            <person name="Ram K.R."/>
            <person name="Rand D."/>
            <person name="Rasmussen M.D."/>
            <person name="Reed L.K."/>
            <person name="Reenan R."/>
            <person name="Reily A."/>
            <person name="Remington K.A."/>
            <person name="Rieger T.T."/>
            <person name="Ritchie M.G."/>
            <person name="Robin C."/>
            <person name="Rogers Y.H."/>
            <person name="Rohde C."/>
            <person name="Rozas J."/>
            <person name="Rubenfield M.J."/>
            <person name="Ruiz A."/>
            <person name="Russo S."/>
            <person name="Salzberg S.L."/>
            <person name="Sanchez-Gracia A."/>
            <person name="Saranga D.J."/>
            <person name="Sato H."/>
            <person name="Schaeffer S.W."/>
            <person name="Schatz M.C."/>
            <person name="Schlenke T."/>
            <person name="Schwartz R."/>
            <person name="Segarra C."/>
            <person name="Singh R.S."/>
            <person name="Sirot L."/>
            <person name="Sirota M."/>
            <person name="Sisneros N.B."/>
            <person name="Smith C.D."/>
            <person name="Smith T.F."/>
            <person name="Spieth J."/>
            <person name="Stage D.E."/>
            <person name="Stark A."/>
            <person name="Stephan W."/>
            <person name="Strausberg R.L."/>
            <person name="Strempel S."/>
            <person name="Sturgill D."/>
            <person name="Sutton G."/>
            <person name="Sutton G.G."/>
            <person name="Tao W."/>
            <person name="Teichmann S."/>
            <person name="Tobari Y.N."/>
            <person name="Tomimura Y."/>
            <person name="Tsolas J.M."/>
            <person name="Valente V.L."/>
            <person name="Venter E."/>
            <person name="Venter J.C."/>
            <person name="Vicario S."/>
            <person name="Vieira F.G."/>
            <person name="Vilella A.J."/>
            <person name="Villasante A."/>
            <person name="Walenz B."/>
            <person name="Wang J."/>
            <person name="Wasserman M."/>
            <person name="Watts T."/>
            <person name="Wilson D."/>
            <person name="Wilson R.K."/>
            <person name="Wing R.A."/>
            <person name="Wolfner M.F."/>
            <person name="Wong A."/>
            <person name="Wong G.K."/>
            <person name="Wu C.I."/>
            <person name="Wu G."/>
            <person name="Yamamoto D."/>
            <person name="Yang H.P."/>
            <person name="Yang S.P."/>
            <person name="Yorke J.A."/>
            <person name="Yoshida K."/>
            <person name="Zdobnov E."/>
            <person name="Zhang P."/>
            <person name="Zhang Y."/>
            <person name="Zimin A.V."/>
            <person name="Baldwin J."/>
            <person name="Abdouelleil A."/>
            <person name="Abdulkadir J."/>
            <person name="Abebe A."/>
            <person name="Abera B."/>
            <person name="Abreu J."/>
            <person name="Acer S.C."/>
            <person name="Aftuck L."/>
            <person name="Alexander A."/>
            <person name="An P."/>
            <person name="Anderson E."/>
            <person name="Anderson S."/>
            <person name="Arachi H."/>
            <person name="Azer M."/>
            <person name="Bachantsang P."/>
            <person name="Barry A."/>
            <person name="Bayul T."/>
            <person name="Berlin A."/>
            <person name="Bessette D."/>
            <person name="Bloom T."/>
            <person name="Blye J."/>
            <person name="Boguslavskiy L."/>
            <person name="Bonnet C."/>
            <person name="Boukhgalter B."/>
            <person name="Bourzgui I."/>
            <person name="Brown A."/>
            <person name="Cahill P."/>
            <person name="Channer S."/>
            <person name="Cheshatsang Y."/>
            <person name="Chuda L."/>
            <person name="Citroen M."/>
            <person name="Collymore A."/>
            <person name="Cooke P."/>
            <person name="Costello M."/>
            <person name="D'Aco K."/>
            <person name="Daza R."/>
            <person name="De Haan G."/>
            <person name="DeGray S."/>
            <person name="DeMaso C."/>
            <person name="Dhargay N."/>
            <person name="Dooley K."/>
            <person name="Dooley E."/>
            <person name="Doricent M."/>
            <person name="Dorje P."/>
            <person name="Dorjee K."/>
            <person name="Dupes A."/>
            <person name="Elong R."/>
            <person name="Falk J."/>
            <person name="Farina A."/>
            <person name="Faro S."/>
            <person name="Ferguson D."/>
            <person name="Fisher S."/>
            <person name="Foley C.D."/>
            <person name="Franke A."/>
            <person name="Friedrich D."/>
            <person name="Gadbois L."/>
            <person name="Gearin G."/>
            <person name="Gearin C.R."/>
            <person name="Giannoukos G."/>
            <person name="Goode T."/>
            <person name="Graham J."/>
            <person name="Grandbois E."/>
            <person name="Grewal S."/>
            <person name="Gyaltsen K."/>
            <person name="Hafez N."/>
            <person name="Hagos B."/>
            <person name="Hall J."/>
            <person name="Henson C."/>
            <person name="Hollinger A."/>
            <person name="Honan T."/>
            <person name="Huard M.D."/>
            <person name="Hughes L."/>
            <person name="Hurhula B."/>
            <person name="Husby M.E."/>
            <person name="Kamat A."/>
            <person name="Kanga B."/>
            <person name="Kashin S."/>
            <person name="Khazanovich D."/>
            <person name="Kisner P."/>
            <person name="Lance K."/>
            <person name="Lara M."/>
            <person name="Lee W."/>
            <person name="Lennon N."/>
            <person name="Letendre F."/>
            <person name="LeVine R."/>
            <person name="Lipovsky A."/>
            <person name="Liu X."/>
            <person name="Liu J."/>
            <person name="Liu S."/>
            <person name="Lokyitsang T."/>
            <person name="Lokyitsang Y."/>
            <person name="Lubonja R."/>
            <person name="Lui A."/>
            <person name="MacDonald P."/>
            <person name="Magnisalis V."/>
            <person name="Maru K."/>
            <person name="Matthews C."/>
            <person name="McCusker W."/>
            <person name="McDonough S."/>
            <person name="Mehta T."/>
            <person name="Meldrim J."/>
            <person name="Meneus L."/>
            <person name="Mihai O."/>
            <person name="Mihalev A."/>
            <person name="Mihova T."/>
            <person name="Mittelman R."/>
            <person name="Mlenga V."/>
            <person name="Montmayeur A."/>
            <person name="Mulrain L."/>
            <person name="Navidi A."/>
            <person name="Naylor J."/>
            <person name="Negash T."/>
            <person name="Nguyen T."/>
            <person name="Nguyen N."/>
            <person name="Nicol R."/>
            <person name="Norbu C."/>
            <person name="Norbu N."/>
            <person name="Novod N."/>
            <person name="O'Neill B."/>
            <person name="Osman S."/>
            <person name="Markiewicz E."/>
            <person name="Oyono O.L."/>
            <person name="Patti C."/>
            <person name="Phunkhang P."/>
            <person name="Pierre F."/>
            <person name="Priest M."/>
            <person name="Raghuraman S."/>
            <person name="Rege F."/>
            <person name="Reyes R."/>
            <person name="Rise C."/>
            <person name="Rogov P."/>
            <person name="Ross K."/>
            <person name="Ryan E."/>
            <person name="Settipalli S."/>
            <person name="Shea T."/>
            <person name="Sherpa N."/>
            <person name="Shi L."/>
            <person name="Shih D."/>
            <person name="Sparrow T."/>
            <person name="Spaulding J."/>
            <person name="Stalker J."/>
            <person name="Stange-Thomann N."/>
            <person name="Stavropoulos S."/>
            <person name="Stone C."/>
            <person name="Strader C."/>
            <person name="Tesfaye S."/>
            <person name="Thomson T."/>
            <person name="Thoulutsang Y."/>
            <person name="Thoulutsang D."/>
            <person name="Topham K."/>
            <person name="Topping I."/>
            <person name="Tsamla T."/>
            <person name="Vassiliev H."/>
            <person name="Vo A."/>
            <person name="Wangchuk T."/>
            <person name="Wangdi T."/>
            <person name="Weiand M."/>
            <person name="Wilkinson J."/>
            <person name="Wilson A."/>
            <person name="Yadav S."/>
            <person name="Young G."/>
            <person name="Yu Q."/>
            <person name="Zembek L."/>
            <person name="Zhong D."/>
            <person name="Zimmer A."/>
            <person name="Zwirko Z."/>
            <person name="Jaffe D.B."/>
            <person name="Alvarez P."/>
            <person name="Brockman W."/>
            <person name="Butler J."/>
            <person name="Chin C."/>
            <person name="Gnerre S."/>
            <person name="Grabherr M."/>
            <person name="Kleber M."/>
            <person name="Mauceli E."/>
            <person name="MacCallum I."/>
        </authorList>
    </citation>
    <scope>NUCLEOTIDE SEQUENCE [LARGE SCALE GENOMIC DNA]</scope>
    <source>
        <strain evidence="4">Tucson 15287-2541.00</strain>
    </source>
</reference>
<accession>B4JVF0</accession>
<dbReference type="KEGG" id="dgr:6568747"/>
<keyword evidence="2" id="KW-0472">Membrane</keyword>
<keyword evidence="4" id="KW-1185">Reference proteome</keyword>
<feature type="region of interest" description="Disordered" evidence="1">
    <location>
        <begin position="106"/>
        <end position="133"/>
    </location>
</feature>
<dbReference type="InParanoid" id="B4JVF0"/>
<feature type="transmembrane region" description="Helical" evidence="2">
    <location>
        <begin position="27"/>
        <end position="47"/>
    </location>
</feature>
<dbReference type="OMA" id="EHHEEAC"/>
<organism evidence="4">
    <name type="scientific">Drosophila grimshawi</name>
    <name type="common">Hawaiian fruit fly</name>
    <name type="synonym">Idiomyia grimshawi</name>
    <dbReference type="NCBI Taxonomy" id="7222"/>
    <lineage>
        <taxon>Eukaryota</taxon>
        <taxon>Metazoa</taxon>
        <taxon>Ecdysozoa</taxon>
        <taxon>Arthropoda</taxon>
        <taxon>Hexapoda</taxon>
        <taxon>Insecta</taxon>
        <taxon>Pterygota</taxon>
        <taxon>Neoptera</taxon>
        <taxon>Endopterygota</taxon>
        <taxon>Diptera</taxon>
        <taxon>Brachycera</taxon>
        <taxon>Muscomorpha</taxon>
        <taxon>Ephydroidea</taxon>
        <taxon>Drosophilidae</taxon>
        <taxon>Drosophila</taxon>
        <taxon>Hawaiian Drosophila</taxon>
    </lineage>
</organism>
<gene>
    <name evidence="3" type="primary">Dgri\GH22685</name>
    <name evidence="3" type="ORF">Dgri_GH22685</name>
</gene>
<evidence type="ECO:0000313" key="3">
    <source>
        <dbReference type="EMBL" id="EDV98418.1"/>
    </source>
</evidence>
<dbReference type="EMBL" id="CH916375">
    <property type="protein sequence ID" value="EDV98418.1"/>
    <property type="molecule type" value="Genomic_DNA"/>
</dbReference>
<name>B4JVF0_DROGR</name>